<gene>
    <name evidence="14" type="ORF">BU23DRAFT_536323</name>
</gene>
<keyword evidence="13" id="KW-0256">Endoplasmic reticulum</keyword>
<dbReference type="GO" id="GO:0102158">
    <property type="term" value="F:very-long-chain (3R)-3-hydroxyacyl-CoA dehydratase activity"/>
    <property type="evidence" value="ECO:0007669"/>
    <property type="project" value="UniProtKB-EC"/>
</dbReference>
<dbReference type="EC" id="4.2.1.134" evidence="4 13"/>
<evidence type="ECO:0000256" key="13">
    <source>
        <dbReference type="RuleBase" id="RU363109"/>
    </source>
</evidence>
<evidence type="ECO:0000256" key="4">
    <source>
        <dbReference type="ARBA" id="ARBA00013122"/>
    </source>
</evidence>
<feature type="transmembrane region" description="Helical" evidence="13">
    <location>
        <begin position="16"/>
        <end position="35"/>
    </location>
</feature>
<sequence length="221" mass="25119">MSNPNSSPHKTANPRTIYLTLYNLLLASLWLTLLLRTLTHYLQNTPPQALFASVSPLARYTQTLTLLEPLHCATGLVKAPFRTTAIQVFTRVIQVWMIWYCFPTTTGSSPAFGVLMCAWAAADVVRYFYLTLNMWGKAGREIVWLRYSMFIVLYPVGIGAEWWLMYRSVEAVGRVSRVSRVGEGVWWFLLALYGPGAYTMFTYMVRQRRKVLGRGGGQKSA</sequence>
<dbReference type="AlphaFoldDB" id="A0A6A5V3Q0"/>
<dbReference type="OrthoDB" id="46988at2759"/>
<evidence type="ECO:0000256" key="9">
    <source>
        <dbReference type="ARBA" id="ARBA00023098"/>
    </source>
</evidence>
<comment type="pathway">
    <text evidence="2 13">Lipid metabolism; fatty acid biosynthesis.</text>
</comment>
<dbReference type="InterPro" id="IPR007482">
    <property type="entry name" value="Tyr_Pase-like_PTPLA"/>
</dbReference>
<evidence type="ECO:0000313" key="15">
    <source>
        <dbReference type="Proteomes" id="UP000800036"/>
    </source>
</evidence>
<proteinExistence type="inferred from homology"/>
<feature type="transmembrane region" description="Helical" evidence="13">
    <location>
        <begin position="111"/>
        <end position="132"/>
    </location>
</feature>
<evidence type="ECO:0000256" key="11">
    <source>
        <dbReference type="ARBA" id="ARBA00023160"/>
    </source>
</evidence>
<keyword evidence="12 13" id="KW-0456">Lyase</keyword>
<dbReference type="Proteomes" id="UP000800036">
    <property type="component" value="Unassembled WGS sequence"/>
</dbReference>
<keyword evidence="9 13" id="KW-0443">Lipid metabolism</keyword>
<comment type="function">
    <text evidence="13">Catalyzes the third of the four reactions of the long-chain fatty acids elongation cycle. This endoplasmic reticulum-bound enzymatic process, allows the addition of two carbons to the chain of long- and very long-chain fatty acids/VLCFAs per cycle. This enzyme catalyzes the dehydration of the 3-hydroxyacyl-CoA intermediate into trans-2,3-enoyl-CoA, within each cycle of fatty acid elongation. Thereby, it participates to the production of VLCFAs of different chain lengths that are involved in multiple biological processes as precursors of membrane lipids and lipid mediators.</text>
</comment>
<comment type="catalytic activity">
    <reaction evidence="13">
        <text>a very-long-chain (3R)-3-hydroxyacyl-CoA = a very-long-chain (2E)-enoyl-CoA + H2O</text>
        <dbReference type="Rhea" id="RHEA:45812"/>
        <dbReference type="ChEBI" id="CHEBI:15377"/>
        <dbReference type="ChEBI" id="CHEBI:83728"/>
        <dbReference type="ChEBI" id="CHEBI:85440"/>
        <dbReference type="EC" id="4.2.1.134"/>
    </reaction>
</comment>
<dbReference type="PANTHER" id="PTHR11035:SF24">
    <property type="entry name" value="VERY-LONG-CHAIN (3R)-3-HYDROXYACYL-COA DEHYDRATASE"/>
    <property type="match status" value="1"/>
</dbReference>
<evidence type="ECO:0000313" key="14">
    <source>
        <dbReference type="EMBL" id="KAF1971654.1"/>
    </source>
</evidence>
<comment type="similarity">
    <text evidence="3 13">Belongs to the very long-chain fatty acids dehydratase HACD family.</text>
</comment>
<keyword evidence="7 13" id="KW-0276">Fatty acid metabolism</keyword>
<dbReference type="PANTHER" id="PTHR11035">
    <property type="entry name" value="VERY-LONG-CHAIN (3R)-3-HYDROXYACYL-COA DEHYDRATASE"/>
    <property type="match status" value="1"/>
</dbReference>
<dbReference type="GO" id="GO:0030148">
    <property type="term" value="P:sphingolipid biosynthetic process"/>
    <property type="evidence" value="ECO:0007669"/>
    <property type="project" value="TreeGrafter"/>
</dbReference>
<keyword evidence="15" id="KW-1185">Reference proteome</keyword>
<dbReference type="GO" id="GO:0005789">
    <property type="term" value="C:endoplasmic reticulum membrane"/>
    <property type="evidence" value="ECO:0007669"/>
    <property type="project" value="UniProtKB-SubCell"/>
</dbReference>
<name>A0A6A5V3Q0_9PLEO</name>
<dbReference type="UniPathway" id="UPA00094"/>
<keyword evidence="8 13" id="KW-1133">Transmembrane helix</keyword>
<evidence type="ECO:0000256" key="1">
    <source>
        <dbReference type="ARBA" id="ARBA00004141"/>
    </source>
</evidence>
<evidence type="ECO:0000256" key="5">
    <source>
        <dbReference type="ARBA" id="ARBA00022516"/>
    </source>
</evidence>
<evidence type="ECO:0000256" key="10">
    <source>
        <dbReference type="ARBA" id="ARBA00023136"/>
    </source>
</evidence>
<evidence type="ECO:0000256" key="8">
    <source>
        <dbReference type="ARBA" id="ARBA00022989"/>
    </source>
</evidence>
<dbReference type="EMBL" id="ML976692">
    <property type="protein sequence ID" value="KAF1971654.1"/>
    <property type="molecule type" value="Genomic_DNA"/>
</dbReference>
<keyword evidence="10 13" id="KW-0472">Membrane</keyword>
<dbReference type="GO" id="GO:0030497">
    <property type="term" value="P:fatty acid elongation"/>
    <property type="evidence" value="ECO:0007669"/>
    <property type="project" value="TreeGrafter"/>
</dbReference>
<accession>A0A6A5V3Q0</accession>
<feature type="transmembrane region" description="Helical" evidence="13">
    <location>
        <begin position="185"/>
        <end position="205"/>
    </location>
</feature>
<evidence type="ECO:0000256" key="7">
    <source>
        <dbReference type="ARBA" id="ARBA00022832"/>
    </source>
</evidence>
<keyword evidence="5 13" id="KW-0444">Lipid biosynthesis</keyword>
<comment type="subcellular location">
    <subcellularLocation>
        <location evidence="13">Endoplasmic reticulum membrane</location>
        <topology evidence="13">Multi-pass membrane protein</topology>
    </subcellularLocation>
    <subcellularLocation>
        <location evidence="1">Membrane</location>
        <topology evidence="1">Multi-pass membrane protein</topology>
    </subcellularLocation>
</comment>
<feature type="transmembrane region" description="Helical" evidence="13">
    <location>
        <begin position="88"/>
        <end position="105"/>
    </location>
</feature>
<dbReference type="Pfam" id="PF04387">
    <property type="entry name" value="PTPLA"/>
    <property type="match status" value="1"/>
</dbReference>
<organism evidence="14 15">
    <name type="scientific">Bimuria novae-zelandiae CBS 107.79</name>
    <dbReference type="NCBI Taxonomy" id="1447943"/>
    <lineage>
        <taxon>Eukaryota</taxon>
        <taxon>Fungi</taxon>
        <taxon>Dikarya</taxon>
        <taxon>Ascomycota</taxon>
        <taxon>Pezizomycotina</taxon>
        <taxon>Dothideomycetes</taxon>
        <taxon>Pleosporomycetidae</taxon>
        <taxon>Pleosporales</taxon>
        <taxon>Massarineae</taxon>
        <taxon>Didymosphaeriaceae</taxon>
        <taxon>Bimuria</taxon>
    </lineage>
</organism>
<evidence type="ECO:0000256" key="2">
    <source>
        <dbReference type="ARBA" id="ARBA00005194"/>
    </source>
</evidence>
<protein>
    <recommendedName>
        <fullName evidence="4 13">Very-long-chain (3R)-3-hydroxyacyl-CoA dehydratase</fullName>
        <ecNumber evidence="4 13">4.2.1.134</ecNumber>
    </recommendedName>
</protein>
<evidence type="ECO:0000256" key="12">
    <source>
        <dbReference type="ARBA" id="ARBA00023239"/>
    </source>
</evidence>
<evidence type="ECO:0000256" key="6">
    <source>
        <dbReference type="ARBA" id="ARBA00022692"/>
    </source>
</evidence>
<reference evidence="14" key="1">
    <citation type="journal article" date="2020" name="Stud. Mycol.">
        <title>101 Dothideomycetes genomes: a test case for predicting lifestyles and emergence of pathogens.</title>
        <authorList>
            <person name="Haridas S."/>
            <person name="Albert R."/>
            <person name="Binder M."/>
            <person name="Bloem J."/>
            <person name="Labutti K."/>
            <person name="Salamov A."/>
            <person name="Andreopoulos B."/>
            <person name="Baker S."/>
            <person name="Barry K."/>
            <person name="Bills G."/>
            <person name="Bluhm B."/>
            <person name="Cannon C."/>
            <person name="Castanera R."/>
            <person name="Culley D."/>
            <person name="Daum C."/>
            <person name="Ezra D."/>
            <person name="Gonzalez J."/>
            <person name="Henrissat B."/>
            <person name="Kuo A."/>
            <person name="Liang C."/>
            <person name="Lipzen A."/>
            <person name="Lutzoni F."/>
            <person name="Magnuson J."/>
            <person name="Mondo S."/>
            <person name="Nolan M."/>
            <person name="Ohm R."/>
            <person name="Pangilinan J."/>
            <person name="Park H.-J."/>
            <person name="Ramirez L."/>
            <person name="Alfaro M."/>
            <person name="Sun H."/>
            <person name="Tritt A."/>
            <person name="Yoshinaga Y."/>
            <person name="Zwiers L.-H."/>
            <person name="Turgeon B."/>
            <person name="Goodwin S."/>
            <person name="Spatafora J."/>
            <person name="Crous P."/>
            <person name="Grigoriev I."/>
        </authorList>
    </citation>
    <scope>NUCLEOTIDE SEQUENCE</scope>
    <source>
        <strain evidence="14">CBS 107.79</strain>
    </source>
</reference>
<dbReference type="GO" id="GO:0042761">
    <property type="term" value="P:very long-chain fatty acid biosynthetic process"/>
    <property type="evidence" value="ECO:0007669"/>
    <property type="project" value="TreeGrafter"/>
</dbReference>
<evidence type="ECO:0000256" key="3">
    <source>
        <dbReference type="ARBA" id="ARBA00007811"/>
    </source>
</evidence>
<feature type="transmembrane region" description="Helical" evidence="13">
    <location>
        <begin position="144"/>
        <end position="165"/>
    </location>
</feature>
<keyword evidence="11 13" id="KW-0275">Fatty acid biosynthesis</keyword>
<keyword evidence="6 13" id="KW-0812">Transmembrane</keyword>